<dbReference type="SUPFAM" id="SSF52540">
    <property type="entry name" value="P-loop containing nucleoside triphosphate hydrolases"/>
    <property type="match status" value="1"/>
</dbReference>
<evidence type="ECO:0000313" key="2">
    <source>
        <dbReference type="EMBL" id="EFV80983.1"/>
    </source>
</evidence>
<dbReference type="InterPro" id="IPR018310">
    <property type="entry name" value="Put_endonuclease_Z1-dom"/>
</dbReference>
<organism evidence="2 3">
    <name type="scientific">Neisseria mucosa C102</name>
    <dbReference type="NCBI Taxonomy" id="435832"/>
    <lineage>
        <taxon>Bacteria</taxon>
        <taxon>Pseudomonadati</taxon>
        <taxon>Pseudomonadota</taxon>
        <taxon>Betaproteobacteria</taxon>
        <taxon>Neisseriales</taxon>
        <taxon>Neisseriaceae</taxon>
        <taxon>Neisseria</taxon>
    </lineage>
</organism>
<feature type="domain" description="Putative endonuclease Z1" evidence="1">
    <location>
        <begin position="256"/>
        <end position="452"/>
    </location>
</feature>
<dbReference type="Proteomes" id="UP000003612">
    <property type="component" value="Unassembled WGS sequence"/>
</dbReference>
<keyword evidence="3" id="KW-1185">Reference proteome</keyword>
<comment type="caution">
    <text evidence="2">The sequence shown here is derived from an EMBL/GenBank/DDBJ whole genome shotgun (WGS) entry which is preliminary data.</text>
</comment>
<evidence type="ECO:0000313" key="3">
    <source>
        <dbReference type="Proteomes" id="UP000003612"/>
    </source>
</evidence>
<protein>
    <submittedName>
        <fullName evidence="2">Stress-sensitive restriction system protein</fullName>
    </submittedName>
</protein>
<dbReference type="InterPro" id="IPR027417">
    <property type="entry name" value="P-loop_NTPase"/>
</dbReference>
<sequence>MLQTYLNQLTPPELADSVKNTVDGFMGKLSQTEPKIVQNVLLLGNVQSGKTAQVLGVLSALADDGDHKVFLYLTTDSVDLQEQTVKRAEANLKNFIVLSENDDRSFMQVMKANNPILVVIKKNARVLKRWRNLFASQSSLKGYPLVIVDDEADAASLNTNADKPDKDVSTINKLLNDIKNSCCQSLFIQLTATPQSLLLQHEESDWQPEFIHFFEAGEKYIGGNFVFSDPPSYIVRFIDSELDDMKDASGEIAEGVKQALHSFLLTCAEFALCGKTNCNFALHPSYKIQDHQAFSQKIQAFLNDLVQAINSGENLADNFKEDYLDLQKTKPDIHHFEEIYEKLTELLENKQIYTLVVNSQTESDFDLERGFNIIIGGNVIGRGLTIPKLQTVYYSRTAKKPNADTFWQHSRIFGYDRDKSLLRLYIPFDVYYFFVQLNQANNLIIEQAKNSDGNIQVIYPKNINPTRKNVLKFDSINQIVGGVNYFPLHPNEDNLSEINKILPSILKDEVQSDLYQIDIEDLFLVLDKLGHYVPDDWNKEKFIAGIEALKAQRPSFKTYVLIKTGRKLSRATGTMLSEDDRKLGEKYPNDLFLTLYQVVGNKDKGWQGEDFWLPNIKLPYKGLVYWGVK</sequence>
<dbReference type="RefSeq" id="WP_003747334.1">
    <property type="nucleotide sequence ID" value="NZ_GL635793.1"/>
</dbReference>
<accession>A0ABP2KDL7</accession>
<proteinExistence type="predicted"/>
<reference evidence="2 3" key="1">
    <citation type="submission" date="2010-12" db="EMBL/GenBank/DDBJ databases">
        <title>The Genome Sequence of Neisseria mucosa strain C102.</title>
        <authorList>
            <consortium name="The Broad Institute Genome Sequencing Platform"/>
            <person name="Earl A."/>
            <person name="Ward D."/>
            <person name="Feldgarden M."/>
            <person name="Gevers D."/>
            <person name="Sibley C.D."/>
            <person name="Field T.R."/>
            <person name="Grinwis M."/>
            <person name="Eshaghurshan C.S."/>
            <person name="Surette M."/>
            <person name="Young S.K."/>
            <person name="Zeng Q."/>
            <person name="Gargeya S."/>
            <person name="Fitzgerald M."/>
            <person name="Haas B."/>
            <person name="Abouelleil A."/>
            <person name="Alvarado L."/>
            <person name="Arachchi H.M."/>
            <person name="Berlin A."/>
            <person name="Brown A."/>
            <person name="Chapman S.B."/>
            <person name="Chen Z."/>
            <person name="Dunbar C."/>
            <person name="Freedman E."/>
            <person name="Gearin G."/>
            <person name="Gellesch M."/>
            <person name="Goldberg J."/>
            <person name="Griggs A."/>
            <person name="Gujja S."/>
            <person name="Heilman E."/>
            <person name="Heiman D."/>
            <person name="Howarth C."/>
            <person name="Larson L."/>
            <person name="Lui A."/>
            <person name="MacDonald P.J.P."/>
            <person name="Mehta T."/>
            <person name="Montmayeur A."/>
            <person name="Murphy C."/>
            <person name="Neiman D."/>
            <person name="Pearson M."/>
            <person name="Priest M."/>
            <person name="Roberts A."/>
            <person name="Saif S."/>
            <person name="Shea T."/>
            <person name="Shenoy N."/>
            <person name="Sisk P."/>
            <person name="Stolte C."/>
            <person name="Sykes S."/>
            <person name="White J."/>
            <person name="Yandava C."/>
            <person name="Nusbaum C."/>
            <person name="Birren B."/>
        </authorList>
    </citation>
    <scope>NUCLEOTIDE SEQUENCE [LARGE SCALE GENOMIC DNA]</scope>
    <source>
        <strain evidence="2 3">C102</strain>
    </source>
</reference>
<name>A0ABP2KDL7_NEIMU</name>
<evidence type="ECO:0000259" key="1">
    <source>
        <dbReference type="Pfam" id="PF10593"/>
    </source>
</evidence>
<dbReference type="Gene3D" id="3.40.50.300">
    <property type="entry name" value="P-loop containing nucleotide triphosphate hydrolases"/>
    <property type="match status" value="1"/>
</dbReference>
<dbReference type="Pfam" id="PF10593">
    <property type="entry name" value="Z1"/>
    <property type="match status" value="1"/>
</dbReference>
<gene>
    <name evidence="2" type="ORF">HMPREF0604_00961</name>
</gene>
<dbReference type="EMBL" id="ACRG01000005">
    <property type="protein sequence ID" value="EFV80983.1"/>
    <property type="molecule type" value="Genomic_DNA"/>
</dbReference>